<dbReference type="EMBL" id="JAHQIW010002294">
    <property type="protein sequence ID" value="KAJ1354989.1"/>
    <property type="molecule type" value="Genomic_DNA"/>
</dbReference>
<dbReference type="AlphaFoldDB" id="A0AAD5N0V4"/>
<evidence type="ECO:0000313" key="1">
    <source>
        <dbReference type="EMBL" id="KAJ1354989.1"/>
    </source>
</evidence>
<dbReference type="Proteomes" id="UP001196413">
    <property type="component" value="Unassembled WGS sequence"/>
</dbReference>
<organism evidence="1 2">
    <name type="scientific">Parelaphostrongylus tenuis</name>
    <name type="common">Meningeal worm</name>
    <dbReference type="NCBI Taxonomy" id="148309"/>
    <lineage>
        <taxon>Eukaryota</taxon>
        <taxon>Metazoa</taxon>
        <taxon>Ecdysozoa</taxon>
        <taxon>Nematoda</taxon>
        <taxon>Chromadorea</taxon>
        <taxon>Rhabditida</taxon>
        <taxon>Rhabditina</taxon>
        <taxon>Rhabditomorpha</taxon>
        <taxon>Strongyloidea</taxon>
        <taxon>Metastrongylidae</taxon>
        <taxon>Parelaphostrongylus</taxon>
    </lineage>
</organism>
<gene>
    <name evidence="1" type="ORF">KIN20_012096</name>
</gene>
<evidence type="ECO:0000313" key="2">
    <source>
        <dbReference type="Proteomes" id="UP001196413"/>
    </source>
</evidence>
<protein>
    <submittedName>
        <fullName evidence="1">Uncharacterized protein</fullName>
    </submittedName>
</protein>
<name>A0AAD5N0V4_PARTN</name>
<reference evidence="1" key="1">
    <citation type="submission" date="2021-06" db="EMBL/GenBank/DDBJ databases">
        <title>Parelaphostrongylus tenuis whole genome reference sequence.</title>
        <authorList>
            <person name="Garwood T.J."/>
            <person name="Larsen P.A."/>
            <person name="Fountain-Jones N.M."/>
            <person name="Garbe J.R."/>
            <person name="Macchietto M.G."/>
            <person name="Kania S.A."/>
            <person name="Gerhold R.W."/>
            <person name="Richards J.E."/>
            <person name="Wolf T.M."/>
        </authorList>
    </citation>
    <scope>NUCLEOTIDE SEQUENCE</scope>
    <source>
        <strain evidence="1">MNPRO001-30</strain>
        <tissue evidence="1">Meninges</tissue>
    </source>
</reference>
<accession>A0AAD5N0V4</accession>
<keyword evidence="2" id="KW-1185">Reference proteome</keyword>
<proteinExistence type="predicted"/>
<comment type="caution">
    <text evidence="1">The sequence shown here is derived from an EMBL/GenBank/DDBJ whole genome shotgun (WGS) entry which is preliminary data.</text>
</comment>
<sequence length="112" mass="12557">MIGRDSHPLYEKRHGSSIISVDGDSVLTLSTSKEYQYEKCSLMVLCIGRVSDFDGILVGKYTFTGYQSEEDPTLLRVGSFAGDNFVRYIVGGCLDVARSLHNFYKDKNNNDM</sequence>